<dbReference type="AlphaFoldDB" id="A0A0S7BEC1"/>
<dbReference type="Proteomes" id="UP000055060">
    <property type="component" value="Unassembled WGS sequence"/>
</dbReference>
<name>A0A0S7BEC1_9CHLR</name>
<evidence type="ECO:0000313" key="1">
    <source>
        <dbReference type="EMBL" id="GAP13885.1"/>
    </source>
</evidence>
<sequence>MNSTIKKILAVLVALVLLAGLAMSLPPVRERVTWHIDSALIWLRSVLNPPEKVDFSLSSTSAPLTPVLPTFT</sequence>
<keyword evidence="2" id="KW-1185">Reference proteome</keyword>
<dbReference type="RefSeq" id="WP_075073188.1">
    <property type="nucleotide sequence ID" value="NZ_DF967972.1"/>
</dbReference>
<protein>
    <submittedName>
        <fullName evidence="1">Uncharacterized protein</fullName>
    </submittedName>
</protein>
<evidence type="ECO:0000313" key="2">
    <source>
        <dbReference type="Proteomes" id="UP000055060"/>
    </source>
</evidence>
<organism evidence="1">
    <name type="scientific">Longilinea arvoryzae</name>
    <dbReference type="NCBI Taxonomy" id="360412"/>
    <lineage>
        <taxon>Bacteria</taxon>
        <taxon>Bacillati</taxon>
        <taxon>Chloroflexota</taxon>
        <taxon>Anaerolineae</taxon>
        <taxon>Anaerolineales</taxon>
        <taxon>Anaerolineaceae</taxon>
        <taxon>Longilinea</taxon>
    </lineage>
</organism>
<dbReference type="EMBL" id="DF967972">
    <property type="protein sequence ID" value="GAP13885.1"/>
    <property type="molecule type" value="Genomic_DNA"/>
</dbReference>
<accession>A0A0S7BEC1</accession>
<reference evidence="1" key="1">
    <citation type="submission" date="2015-07" db="EMBL/GenBank/DDBJ databases">
        <title>Draft Genome Sequences of Anaerolinea thermolimosa IMO-1, Bellilinea caldifistulae GOMI-1, Leptolinea tardivitalis YMTK-2, Levilinea saccharolytica KIBI-1,Longilinea arvoryzae KOME-1, Previously Described as Members of the Anaerolineaceae (Chloroflexi).</title>
        <authorList>
            <person name="Sekiguchi Y."/>
            <person name="Ohashi A."/>
            <person name="Matsuura N."/>
            <person name="Tourlousse M.D."/>
        </authorList>
    </citation>
    <scope>NUCLEOTIDE SEQUENCE [LARGE SCALE GENOMIC DNA]</scope>
    <source>
        <strain evidence="1">KOME-1</strain>
    </source>
</reference>
<proteinExistence type="predicted"/>
<gene>
    <name evidence="1" type="ORF">LARV_01644</name>
</gene>